<dbReference type="Proteomes" id="UP000011668">
    <property type="component" value="Unassembled WGS sequence"/>
</dbReference>
<evidence type="ECO:0000313" key="1">
    <source>
        <dbReference type="EMBL" id="ELU41779.1"/>
    </source>
</evidence>
<gene>
    <name evidence="1" type="ORF">AG1IA_04189</name>
</gene>
<comment type="caution">
    <text evidence="1">The sequence shown here is derived from an EMBL/GenBank/DDBJ whole genome shotgun (WGS) entry which is preliminary data.</text>
</comment>
<dbReference type="HOGENOM" id="CLU_3207919_0_0_1"/>
<name>L8WZL3_THACA</name>
<dbReference type="EMBL" id="AFRT01000990">
    <property type="protein sequence ID" value="ELU41779.1"/>
    <property type="molecule type" value="Genomic_DNA"/>
</dbReference>
<keyword evidence="2" id="KW-1185">Reference proteome</keyword>
<sequence>MVPTSSTSARGATWRPTSATSSALECFVPRILISFIPHIHYNALF</sequence>
<dbReference type="AlphaFoldDB" id="L8WZL3"/>
<organism evidence="1 2">
    <name type="scientific">Thanatephorus cucumeris (strain AG1-IA)</name>
    <name type="common">Rice sheath blight fungus</name>
    <name type="synonym">Rhizoctonia solani</name>
    <dbReference type="NCBI Taxonomy" id="983506"/>
    <lineage>
        <taxon>Eukaryota</taxon>
        <taxon>Fungi</taxon>
        <taxon>Dikarya</taxon>
        <taxon>Basidiomycota</taxon>
        <taxon>Agaricomycotina</taxon>
        <taxon>Agaricomycetes</taxon>
        <taxon>Cantharellales</taxon>
        <taxon>Ceratobasidiaceae</taxon>
        <taxon>Rhizoctonia</taxon>
        <taxon>Rhizoctonia solani AG-1</taxon>
    </lineage>
</organism>
<protein>
    <submittedName>
        <fullName evidence="1">Uncharacterized protein</fullName>
    </submittedName>
</protein>
<proteinExistence type="predicted"/>
<evidence type="ECO:0000313" key="2">
    <source>
        <dbReference type="Proteomes" id="UP000011668"/>
    </source>
</evidence>
<accession>L8WZL3</accession>
<reference evidence="1 2" key="1">
    <citation type="journal article" date="2013" name="Nat. Commun.">
        <title>The evolution and pathogenic mechanisms of the rice sheath blight pathogen.</title>
        <authorList>
            <person name="Zheng A."/>
            <person name="Lin R."/>
            <person name="Xu L."/>
            <person name="Qin P."/>
            <person name="Tang C."/>
            <person name="Ai P."/>
            <person name="Zhang D."/>
            <person name="Liu Y."/>
            <person name="Sun Z."/>
            <person name="Feng H."/>
            <person name="Wang Y."/>
            <person name="Chen Y."/>
            <person name="Liang X."/>
            <person name="Fu R."/>
            <person name="Li Q."/>
            <person name="Zhang J."/>
            <person name="Yu X."/>
            <person name="Xie Z."/>
            <person name="Ding L."/>
            <person name="Guan P."/>
            <person name="Tang J."/>
            <person name="Liang Y."/>
            <person name="Wang S."/>
            <person name="Deng Q."/>
            <person name="Li S."/>
            <person name="Zhu J."/>
            <person name="Wang L."/>
            <person name="Liu H."/>
            <person name="Li P."/>
        </authorList>
    </citation>
    <scope>NUCLEOTIDE SEQUENCE [LARGE SCALE GENOMIC DNA]</scope>
    <source>
        <strain evidence="2">AG-1 IA</strain>
    </source>
</reference>